<evidence type="ECO:0000313" key="1">
    <source>
        <dbReference type="EMBL" id="CAF4406670.1"/>
    </source>
</evidence>
<reference evidence="1" key="1">
    <citation type="submission" date="2021-02" db="EMBL/GenBank/DDBJ databases">
        <authorList>
            <person name="Nowell W R."/>
        </authorList>
    </citation>
    <scope>NUCLEOTIDE SEQUENCE</scope>
</reference>
<dbReference type="EMBL" id="CAJOBE010067679">
    <property type="protein sequence ID" value="CAF4406670.1"/>
    <property type="molecule type" value="Genomic_DNA"/>
</dbReference>
<protein>
    <submittedName>
        <fullName evidence="1">Uncharacterized protein</fullName>
    </submittedName>
</protein>
<gene>
    <name evidence="1" type="ORF">FNK824_LOCUS44141</name>
</gene>
<feature type="non-terminal residue" evidence="1">
    <location>
        <position position="88"/>
    </location>
</feature>
<organism evidence="1 2">
    <name type="scientific">Rotaria sordida</name>
    <dbReference type="NCBI Taxonomy" id="392033"/>
    <lineage>
        <taxon>Eukaryota</taxon>
        <taxon>Metazoa</taxon>
        <taxon>Spiralia</taxon>
        <taxon>Gnathifera</taxon>
        <taxon>Rotifera</taxon>
        <taxon>Eurotatoria</taxon>
        <taxon>Bdelloidea</taxon>
        <taxon>Philodinida</taxon>
        <taxon>Philodinidae</taxon>
        <taxon>Rotaria</taxon>
    </lineage>
</organism>
<comment type="caution">
    <text evidence="1">The sequence shown here is derived from an EMBL/GenBank/DDBJ whole genome shotgun (WGS) entry which is preliminary data.</text>
</comment>
<evidence type="ECO:0000313" key="2">
    <source>
        <dbReference type="Proteomes" id="UP000663874"/>
    </source>
</evidence>
<sequence>IDIYNDFLVGLFSNLVQTTFGSVSNLVNQLITENPLGIGKREIDQARIDIYNDFLVGLFSNLVQTTFGSVSNLVNQLITENPLGIGKR</sequence>
<dbReference type="AlphaFoldDB" id="A0A820PMH3"/>
<name>A0A820PMH3_9BILA</name>
<accession>A0A820PMH3</accession>
<feature type="non-terminal residue" evidence="1">
    <location>
        <position position="1"/>
    </location>
</feature>
<dbReference type="Proteomes" id="UP000663874">
    <property type="component" value="Unassembled WGS sequence"/>
</dbReference>
<proteinExistence type="predicted"/>